<evidence type="ECO:0000313" key="2">
    <source>
        <dbReference type="EMBL" id="KAK3602639.1"/>
    </source>
</evidence>
<keyword evidence="1" id="KW-0732">Signal</keyword>
<feature type="chain" id="PRO_5041988074" evidence="1">
    <location>
        <begin position="33"/>
        <end position="283"/>
    </location>
</feature>
<feature type="signal peptide" evidence="1">
    <location>
        <begin position="1"/>
        <end position="32"/>
    </location>
</feature>
<proteinExistence type="predicted"/>
<comment type="caution">
    <text evidence="2">The sequence shown here is derived from an EMBL/GenBank/DDBJ whole genome shotgun (WGS) entry which is preliminary data.</text>
</comment>
<organism evidence="2 3">
    <name type="scientific">Potamilus streckersoni</name>
    <dbReference type="NCBI Taxonomy" id="2493646"/>
    <lineage>
        <taxon>Eukaryota</taxon>
        <taxon>Metazoa</taxon>
        <taxon>Spiralia</taxon>
        <taxon>Lophotrochozoa</taxon>
        <taxon>Mollusca</taxon>
        <taxon>Bivalvia</taxon>
        <taxon>Autobranchia</taxon>
        <taxon>Heteroconchia</taxon>
        <taxon>Palaeoheterodonta</taxon>
        <taxon>Unionida</taxon>
        <taxon>Unionoidea</taxon>
        <taxon>Unionidae</taxon>
        <taxon>Ambleminae</taxon>
        <taxon>Lampsilini</taxon>
        <taxon>Potamilus</taxon>
    </lineage>
</organism>
<sequence>MQLIHIWPSFKKARAAMILACTLFSMELGCEAYLNQLNIFQRHNIPKTVQECTNDFHRKMDLCIDPLQQLLRIIPSKIYTHKFWTSIFHDYFCLKYEETLLCLHKALEACDNNDTLQILQTRLNVPWIPGINVFCGINVNASKAILQGQENIQINAVTPGVYSRKANREHLLYRATTSAHSSHGMILTGLLTPTSNSNNPTTAEKDQSVHYNGGSYSNKIIMPTDIKGKHNLNSLHSRTVVRLLQTIKSKEENVVNMDISSNVNAPFLMDVLYLYFKNLWWPS</sequence>
<reference evidence="2" key="3">
    <citation type="submission" date="2023-05" db="EMBL/GenBank/DDBJ databases">
        <authorList>
            <person name="Smith C.H."/>
        </authorList>
    </citation>
    <scope>NUCLEOTIDE SEQUENCE</scope>
    <source>
        <strain evidence="2">CHS0354</strain>
        <tissue evidence="2">Mantle</tissue>
    </source>
</reference>
<dbReference type="AlphaFoldDB" id="A0AAE0W696"/>
<reference evidence="2" key="1">
    <citation type="journal article" date="2021" name="Genome Biol. Evol.">
        <title>A High-Quality Reference Genome for a Parasitic Bivalve with Doubly Uniparental Inheritance (Bivalvia: Unionida).</title>
        <authorList>
            <person name="Smith C.H."/>
        </authorList>
    </citation>
    <scope>NUCLEOTIDE SEQUENCE</scope>
    <source>
        <strain evidence="2">CHS0354</strain>
    </source>
</reference>
<name>A0AAE0W696_9BIVA</name>
<protein>
    <submittedName>
        <fullName evidence="2">Uncharacterized protein</fullName>
    </submittedName>
</protein>
<dbReference type="EMBL" id="JAEAOA010002001">
    <property type="protein sequence ID" value="KAK3602639.1"/>
    <property type="molecule type" value="Genomic_DNA"/>
</dbReference>
<keyword evidence="3" id="KW-1185">Reference proteome</keyword>
<dbReference type="Proteomes" id="UP001195483">
    <property type="component" value="Unassembled WGS sequence"/>
</dbReference>
<evidence type="ECO:0000313" key="3">
    <source>
        <dbReference type="Proteomes" id="UP001195483"/>
    </source>
</evidence>
<reference evidence="2" key="2">
    <citation type="journal article" date="2021" name="Genome Biol. Evol.">
        <title>Developing a high-quality reference genome for a parasitic bivalve with doubly uniparental inheritance (Bivalvia: Unionida).</title>
        <authorList>
            <person name="Smith C.H."/>
        </authorList>
    </citation>
    <scope>NUCLEOTIDE SEQUENCE</scope>
    <source>
        <strain evidence="2">CHS0354</strain>
        <tissue evidence="2">Mantle</tissue>
    </source>
</reference>
<accession>A0AAE0W696</accession>
<gene>
    <name evidence="2" type="ORF">CHS0354_034228</name>
</gene>
<evidence type="ECO:0000256" key="1">
    <source>
        <dbReference type="SAM" id="SignalP"/>
    </source>
</evidence>